<keyword evidence="4 5" id="KW-0934">Plastid</keyword>
<proteinExistence type="inferred from homology"/>
<evidence type="ECO:0000256" key="2">
    <source>
        <dbReference type="ARBA" id="ARBA00009068"/>
    </source>
</evidence>
<protein>
    <recommendedName>
        <fullName evidence="3">Uncharacterized protein ycf35</fullName>
    </recommendedName>
</protein>
<evidence type="ECO:0000256" key="4">
    <source>
        <dbReference type="ARBA" id="ARBA00022640"/>
    </source>
</evidence>
<evidence type="ECO:0000256" key="1">
    <source>
        <dbReference type="ARBA" id="ARBA00004474"/>
    </source>
</evidence>
<dbReference type="AlphaFoldDB" id="A0A1G4NVP2"/>
<comment type="subcellular location">
    <subcellularLocation>
        <location evidence="1">Plastid</location>
    </subcellularLocation>
</comment>
<gene>
    <name evidence="5" type="primary">ycf35</name>
    <name evidence="5" type="ORF">J0256_14</name>
</gene>
<dbReference type="PANTHER" id="PTHR39638">
    <property type="entry name" value="YCF35"/>
    <property type="match status" value="1"/>
</dbReference>
<sequence length="126" mass="14948">MSHLSKLKTKIVDTNKLVKVLSDLAIEYELQYNRYEQKPAITLKSVDKLYQESKTRFIWDGANYELIADSASWQEKYLTKHLVDKICQKYAYRTVLEESFKQGFEHTNTHSRSDGSIRLVLERWQQ</sequence>
<comment type="similarity">
    <text evidence="2">Belongs to the ycf35 family.</text>
</comment>
<evidence type="ECO:0000313" key="5">
    <source>
        <dbReference type="EMBL" id="SCW22684.1"/>
    </source>
</evidence>
<accession>A0A1G4NVP2</accession>
<dbReference type="Pfam" id="PF06868">
    <property type="entry name" value="DUF1257"/>
    <property type="match status" value="1"/>
</dbReference>
<geneLocation type="chloroplast" evidence="5"/>
<dbReference type="PANTHER" id="PTHR39638:SF2">
    <property type="entry name" value="YCF35"/>
    <property type="match status" value="1"/>
</dbReference>
<name>A0A1G4NVP2_9FLOR</name>
<evidence type="ECO:0000256" key="3">
    <source>
        <dbReference type="ARBA" id="ARBA00021585"/>
    </source>
</evidence>
<dbReference type="GO" id="GO:0009536">
    <property type="term" value="C:plastid"/>
    <property type="evidence" value="ECO:0007669"/>
    <property type="project" value="UniProtKB-SubCell"/>
</dbReference>
<dbReference type="RefSeq" id="YP_009314430.1">
    <property type="nucleotide sequence ID" value="NC_031662.1"/>
</dbReference>
<keyword evidence="5" id="KW-0150">Chloroplast</keyword>
<reference evidence="5" key="2">
    <citation type="submission" date="2016-10" db="EMBL/GenBank/DDBJ databases">
        <authorList>
            <person name="de Groot N.N."/>
        </authorList>
    </citation>
    <scope>NUCLEOTIDE SEQUENCE</scope>
    <source>
        <strain evidence="5">J.0256</strain>
    </source>
</reference>
<dbReference type="GeneID" id="30000933"/>
<dbReference type="EMBL" id="LT622870">
    <property type="protein sequence ID" value="SCW22684.1"/>
    <property type="molecule type" value="Genomic_DNA"/>
</dbReference>
<dbReference type="InterPro" id="IPR009666">
    <property type="entry name" value="Uncharacterised_Ycf35"/>
</dbReference>
<reference evidence="5" key="1">
    <citation type="submission" date="2016-10" db="EMBL/GenBank/DDBJ databases">
        <title>Chloroplast genomes as a tool to resolve red algal phylogenies: a case study in the Nemaliales.</title>
        <authorList>
            <person name="Costa J.F."/>
            <person name="Lin S.M."/>
            <person name="Macaya E.C."/>
            <person name="Fernandez-Garcia C."/>
            <person name="Verbruggen H."/>
        </authorList>
    </citation>
    <scope>NUCLEOTIDE SEQUENCE</scope>
    <source>
        <strain evidence="5">J.0256</strain>
    </source>
</reference>
<organism evidence="5">
    <name type="scientific">Liagoropsis maxima</name>
    <dbReference type="NCBI Taxonomy" id="1653392"/>
    <lineage>
        <taxon>Eukaryota</taxon>
        <taxon>Rhodophyta</taxon>
        <taxon>Florideophyceae</taxon>
        <taxon>Nemaliophycidae</taxon>
        <taxon>Nemaliales</taxon>
        <taxon>Liagoraceae</taxon>
        <taxon>Liagoropsis</taxon>
    </lineage>
</organism>